<dbReference type="RefSeq" id="XP_003717541.1">
    <property type="nucleotide sequence ID" value="XM_003717493.1"/>
</dbReference>
<organism evidence="2 3">
    <name type="scientific">Pyricularia oryzae (strain 70-15 / ATCC MYA-4617 / FGSC 8958)</name>
    <name type="common">Rice blast fungus</name>
    <name type="synonym">Magnaporthe oryzae</name>
    <dbReference type="NCBI Taxonomy" id="242507"/>
    <lineage>
        <taxon>Eukaryota</taxon>
        <taxon>Fungi</taxon>
        <taxon>Dikarya</taxon>
        <taxon>Ascomycota</taxon>
        <taxon>Pezizomycotina</taxon>
        <taxon>Sordariomycetes</taxon>
        <taxon>Sordariomycetidae</taxon>
        <taxon>Magnaporthales</taxon>
        <taxon>Pyriculariaceae</taxon>
        <taxon>Pyricularia</taxon>
    </lineage>
</organism>
<proteinExistence type="predicted"/>
<dbReference type="EMBL" id="CM001234">
    <property type="protein sequence ID" value="EHA51222.1"/>
    <property type="molecule type" value="Genomic_DNA"/>
</dbReference>
<dbReference type="InParanoid" id="G4N9N4"/>
<dbReference type="Proteomes" id="UP000009058">
    <property type="component" value="Chromosome 4"/>
</dbReference>
<reference evidence="2 3" key="1">
    <citation type="journal article" date="2005" name="Nature">
        <title>The genome sequence of the rice blast fungus Magnaporthe grisea.</title>
        <authorList>
            <person name="Dean R.A."/>
            <person name="Talbot N.J."/>
            <person name="Ebbole D.J."/>
            <person name="Farman M.L."/>
            <person name="Mitchell T.K."/>
            <person name="Orbach M.J."/>
            <person name="Thon M."/>
            <person name="Kulkarni R."/>
            <person name="Xu J.R."/>
            <person name="Pan H."/>
            <person name="Read N.D."/>
            <person name="Lee Y.H."/>
            <person name="Carbone I."/>
            <person name="Brown D."/>
            <person name="Oh Y.Y."/>
            <person name="Donofrio N."/>
            <person name="Jeong J.S."/>
            <person name="Soanes D.M."/>
            <person name="Djonovic S."/>
            <person name="Kolomiets E."/>
            <person name="Rehmeyer C."/>
            <person name="Li W."/>
            <person name="Harding M."/>
            <person name="Kim S."/>
            <person name="Lebrun M.H."/>
            <person name="Bohnert H."/>
            <person name="Coughlan S."/>
            <person name="Butler J."/>
            <person name="Calvo S."/>
            <person name="Ma L.J."/>
            <person name="Nicol R."/>
            <person name="Purcell S."/>
            <person name="Nusbaum C."/>
            <person name="Galagan J.E."/>
            <person name="Birren B.W."/>
        </authorList>
    </citation>
    <scope>NUCLEOTIDE SEQUENCE [LARGE SCALE GENOMIC DNA]</scope>
    <source>
        <strain evidence="3">70-15 / ATCC MYA-4617 / FGSC 8958</strain>
    </source>
</reference>
<keyword evidence="3" id="KW-1185">Reference proteome</keyword>
<protein>
    <recommendedName>
        <fullName evidence="4">Metallo-beta-lactamase domain-containing protein</fullName>
    </recommendedName>
</protein>
<dbReference type="Gene3D" id="3.60.15.10">
    <property type="entry name" value="Ribonuclease Z/Hydroxyacylglutathione hydrolase-like"/>
    <property type="match status" value="1"/>
</dbReference>
<reference key="2">
    <citation type="submission" date="2011-05" db="EMBL/GenBank/DDBJ databases">
        <title>The Genome Sequence of Magnaporthe oryzae 70-15.</title>
        <authorList>
            <consortium name="The Broad Institute Genome Sequencing Platform"/>
            <person name="Ma L.-J."/>
            <person name="Dead R."/>
            <person name="Young S.K."/>
            <person name="Zeng Q."/>
            <person name="Gargeya S."/>
            <person name="Fitzgerald M."/>
            <person name="Haas B."/>
            <person name="Abouelleil A."/>
            <person name="Alvarado L."/>
            <person name="Arachchi H.M."/>
            <person name="Berlin A."/>
            <person name="Brown A."/>
            <person name="Chapman S.B."/>
            <person name="Chen Z."/>
            <person name="Dunbar C."/>
            <person name="Freedman E."/>
            <person name="Gearin G."/>
            <person name="Gellesch M."/>
            <person name="Goldberg J."/>
            <person name="Griggs A."/>
            <person name="Gujja S."/>
            <person name="Heiman D."/>
            <person name="Howarth C."/>
            <person name="Larson L."/>
            <person name="Lui A."/>
            <person name="MacDonald P.J.P."/>
            <person name="Mehta T."/>
            <person name="Montmayeur A."/>
            <person name="Murphy C."/>
            <person name="Neiman D."/>
            <person name="Pearson M."/>
            <person name="Priest M."/>
            <person name="Roberts A."/>
            <person name="Saif S."/>
            <person name="Shea T."/>
            <person name="Shenoy N."/>
            <person name="Sisk P."/>
            <person name="Stolte C."/>
            <person name="Sykes S."/>
            <person name="Yandava C."/>
            <person name="Wortman J."/>
            <person name="Nusbaum C."/>
            <person name="Birren B."/>
        </authorList>
    </citation>
    <scope>NUCLEOTIDE SEQUENCE</scope>
    <source>
        <strain>70-15</strain>
    </source>
</reference>
<evidence type="ECO:0000256" key="1">
    <source>
        <dbReference type="SAM" id="MobiDB-lite"/>
    </source>
</evidence>
<evidence type="ECO:0008006" key="4">
    <source>
        <dbReference type="Google" id="ProtNLM"/>
    </source>
</evidence>
<dbReference type="PANTHER" id="PTHR36142:SF2">
    <property type="entry name" value="METALLO-HYDROLASE_OXIDOREDUCTASE SUPERFAMILY PROTEIN"/>
    <property type="match status" value="1"/>
</dbReference>
<dbReference type="AlphaFoldDB" id="G4N9N4"/>
<name>G4N9N4_PYRO7</name>
<dbReference type="KEGG" id="mgr:MGG_09969"/>
<dbReference type="PANTHER" id="PTHR36142">
    <property type="entry name" value="METALLO-HYDROLASE/OXIDOREDUCTASE SUPERFAMILY PROTEIN"/>
    <property type="match status" value="1"/>
</dbReference>
<feature type="compositionally biased region" description="Polar residues" evidence="1">
    <location>
        <begin position="41"/>
        <end position="53"/>
    </location>
</feature>
<sequence>MMTSIDAPGRLSKIPCLLRISASNNLIHRAYQNKDPDTMDEQNSVTPQPREVFNSSNRDQWRAALVAQEPVLIHLNADTTWLLQIPYPHNAENPYGRSHFNILIDPWLQGPQSDVASWFSTQWHVVEPSVATIAALNKVLGELDEAANLLRNDSSSGKADTTTDKNKKARPNSWFIDAVVISHEFTDHCHRATLEELPKSTPVIAGDEAAKLIQSWDHFDEVITTPPFSSQSASWQEAMADCHPILPKWLGIGRVVTAGNALYYHSAVIVAFGSETQAEAVLYSPHGIDAQDLAFLPKSGLKTLALLHGLHDVRIWMTKQLNLGALNGLRVVRACGAKYWVATHDEVKRGGGLISWMLQRTVYSLKDAVKAEEARIKADADQEDVGSYQFLELGSGGAIVLA</sequence>
<dbReference type="InterPro" id="IPR036866">
    <property type="entry name" value="RibonucZ/Hydroxyglut_hydro"/>
</dbReference>
<dbReference type="VEuPathDB" id="FungiDB:MGG_09969"/>
<dbReference type="GeneID" id="2680955"/>
<dbReference type="eggNOG" id="ENOG502RYFN">
    <property type="taxonomic scope" value="Eukaryota"/>
</dbReference>
<evidence type="ECO:0000313" key="3">
    <source>
        <dbReference type="Proteomes" id="UP000009058"/>
    </source>
</evidence>
<dbReference type="OrthoDB" id="9971601at2759"/>
<dbReference type="HOGENOM" id="CLU_047435_1_0_1"/>
<feature type="region of interest" description="Disordered" evidence="1">
    <location>
        <begin position="33"/>
        <end position="53"/>
    </location>
</feature>
<accession>G4N9N4</accession>
<gene>
    <name evidence="2" type="ORF">MGG_09969</name>
</gene>
<dbReference type="SUPFAM" id="SSF56281">
    <property type="entry name" value="Metallo-hydrolase/oxidoreductase"/>
    <property type="match status" value="1"/>
</dbReference>
<evidence type="ECO:0000313" key="2">
    <source>
        <dbReference type="EMBL" id="EHA51222.1"/>
    </source>
</evidence>
<dbReference type="OMA" id="WFSTQWH"/>